<reference evidence="2" key="1">
    <citation type="submission" date="2021-10" db="EMBL/GenBank/DDBJ databases">
        <title>Streptomonospora sp. nov., isolated from mangrove soil.</title>
        <authorList>
            <person name="Chen X."/>
            <person name="Ge X."/>
            <person name="Liu W."/>
        </authorList>
    </citation>
    <scope>NUCLEOTIDE SEQUENCE</scope>
    <source>
        <strain evidence="2">S1-112</strain>
    </source>
</reference>
<keyword evidence="1" id="KW-0812">Transmembrane</keyword>
<evidence type="ECO:0000313" key="3">
    <source>
        <dbReference type="Proteomes" id="UP001140076"/>
    </source>
</evidence>
<evidence type="ECO:0000256" key="1">
    <source>
        <dbReference type="SAM" id="Phobius"/>
    </source>
</evidence>
<feature type="transmembrane region" description="Helical" evidence="1">
    <location>
        <begin position="58"/>
        <end position="81"/>
    </location>
</feature>
<gene>
    <name evidence="2" type="ORF">LG943_04075</name>
</gene>
<protein>
    <recommendedName>
        <fullName evidence="4">DUF4190 domain-containing protein</fullName>
    </recommendedName>
</protein>
<evidence type="ECO:0000313" key="2">
    <source>
        <dbReference type="EMBL" id="MDA0563511.1"/>
    </source>
</evidence>
<keyword evidence="3" id="KW-1185">Reference proteome</keyword>
<accession>A0A9X3NST9</accession>
<dbReference type="AlphaFoldDB" id="A0A9X3NST9"/>
<evidence type="ECO:0008006" key="4">
    <source>
        <dbReference type="Google" id="ProtNLM"/>
    </source>
</evidence>
<feature type="transmembrane region" description="Helical" evidence="1">
    <location>
        <begin position="15"/>
        <end position="46"/>
    </location>
</feature>
<organism evidence="2 3">
    <name type="scientific">Streptomonospora mangrovi</name>
    <dbReference type="NCBI Taxonomy" id="2883123"/>
    <lineage>
        <taxon>Bacteria</taxon>
        <taxon>Bacillati</taxon>
        <taxon>Actinomycetota</taxon>
        <taxon>Actinomycetes</taxon>
        <taxon>Streptosporangiales</taxon>
        <taxon>Nocardiopsidaceae</taxon>
        <taxon>Streptomonospora</taxon>
    </lineage>
</organism>
<comment type="caution">
    <text evidence="2">The sequence shown here is derived from an EMBL/GenBank/DDBJ whole genome shotgun (WGS) entry which is preliminary data.</text>
</comment>
<proteinExistence type="predicted"/>
<sequence length="86" mass="8760">MGGSGQPPASQGSAIGALIANVVGLCLCWPFGIIGIILGIVAVVNLNTNPSTARTCSLIAWILFGVSVVVGIAYWVLYGFAAFSAY</sequence>
<keyword evidence="1" id="KW-1133">Transmembrane helix</keyword>
<name>A0A9X3NST9_9ACTN</name>
<keyword evidence="1" id="KW-0472">Membrane</keyword>
<dbReference type="EMBL" id="JAJAQC010000004">
    <property type="protein sequence ID" value="MDA0563511.1"/>
    <property type="molecule type" value="Genomic_DNA"/>
</dbReference>
<dbReference type="Proteomes" id="UP001140076">
    <property type="component" value="Unassembled WGS sequence"/>
</dbReference>
<dbReference type="RefSeq" id="WP_270070792.1">
    <property type="nucleotide sequence ID" value="NZ_JAJAQC010000004.1"/>
</dbReference>